<evidence type="ECO:0000256" key="3">
    <source>
        <dbReference type="ARBA" id="ARBA00023303"/>
    </source>
</evidence>
<accession>A0A7R8CML6</accession>
<organism evidence="4 5">
    <name type="scientific">Lepeophtheirus salmonis</name>
    <name type="common">Salmon louse</name>
    <name type="synonym">Caligus salmonis</name>
    <dbReference type="NCBI Taxonomy" id="72036"/>
    <lineage>
        <taxon>Eukaryota</taxon>
        <taxon>Metazoa</taxon>
        <taxon>Ecdysozoa</taxon>
        <taxon>Arthropoda</taxon>
        <taxon>Crustacea</taxon>
        <taxon>Multicrustacea</taxon>
        <taxon>Hexanauplia</taxon>
        <taxon>Copepoda</taxon>
        <taxon>Siphonostomatoida</taxon>
        <taxon>Caligidae</taxon>
        <taxon>Lepeophtheirus</taxon>
    </lineage>
</organism>
<dbReference type="GO" id="GO:0015279">
    <property type="term" value="F:store-operated calcium channel activity"/>
    <property type="evidence" value="ECO:0007669"/>
    <property type="project" value="TreeGrafter"/>
</dbReference>
<evidence type="ECO:0000313" key="5">
    <source>
        <dbReference type="Proteomes" id="UP000675881"/>
    </source>
</evidence>
<dbReference type="GO" id="GO:0051480">
    <property type="term" value="P:regulation of cytosolic calcium ion concentration"/>
    <property type="evidence" value="ECO:0007669"/>
    <property type="project" value="TreeGrafter"/>
</dbReference>
<dbReference type="OrthoDB" id="2373987at2759"/>
<keyword evidence="3" id="KW-0407">Ion channel</keyword>
<evidence type="ECO:0000313" key="4">
    <source>
        <dbReference type="EMBL" id="CAF2867653.1"/>
    </source>
</evidence>
<dbReference type="InterPro" id="IPR002153">
    <property type="entry name" value="TRPC_channel"/>
</dbReference>
<dbReference type="PANTHER" id="PTHR10117">
    <property type="entry name" value="TRANSIENT RECEPTOR POTENTIAL CHANNEL"/>
    <property type="match status" value="1"/>
</dbReference>
<sequence length="493" mass="57651">MSRLRRGHRLHSIPGFDEKDFSRFSRIDHNLTKYKLENESRIENEFLEYIRNNDFSSMETFAQDPTKTVTVSQNWDFVRLCVNKVVESGDTKLLRCVLLVMTDTNPDSYDVGEYFILETIGNGNPSLVITVLEYWMLNRSVRATSLDVIHTALNYAAQKTLKETEALNLLQTTIYCATVDKKTKILKEVLNFYEEKIETLGPISKLNADCMIHAVLEEDKERVAILYSCGYRLGMDTDRRINKDYLKRIKLFKARASPVYNIVVFETTNDIYMDDPLKKSFEYARQACRLANKIQDFNKEYNDIAKKCEAFVKGLLDQCTTKHEVQTLLQTRSFHGHTDANFNIAILDGHKAFVAHEKFQQLLHKKWGQRDRLEWKDGPSYNIFWSEKNSWTKFLHVIKQFFCFLCLPFVAVTRIFITPEQEKNSCHVLVYSGISNTLDDKEVAWYDLLAVLWIISYLLENFRTIHRLYRYGGTSNRSMVFKRCTHSTFPGIF</sequence>
<dbReference type="GO" id="GO:0070679">
    <property type="term" value="F:inositol 1,4,5 trisphosphate binding"/>
    <property type="evidence" value="ECO:0007669"/>
    <property type="project" value="TreeGrafter"/>
</dbReference>
<keyword evidence="1" id="KW-0813">Transport</keyword>
<dbReference type="PANTHER" id="PTHR10117:SF54">
    <property type="entry name" value="TRANSIENT RECEPTOR POTENTIAL-GAMMA PROTEIN"/>
    <property type="match status" value="1"/>
</dbReference>
<proteinExistence type="predicted"/>
<evidence type="ECO:0000256" key="1">
    <source>
        <dbReference type="ARBA" id="ARBA00022448"/>
    </source>
</evidence>
<name>A0A7R8CML6_LEPSM</name>
<dbReference type="GO" id="GO:0034703">
    <property type="term" value="C:cation channel complex"/>
    <property type="evidence" value="ECO:0007669"/>
    <property type="project" value="TreeGrafter"/>
</dbReference>
<protein>
    <submittedName>
        <fullName evidence="4">(salmon louse) hypothetical protein</fullName>
    </submittedName>
</protein>
<gene>
    <name evidence="4" type="ORF">LSAA_6557</name>
</gene>
<dbReference type="GO" id="GO:0005886">
    <property type="term" value="C:plasma membrane"/>
    <property type="evidence" value="ECO:0007669"/>
    <property type="project" value="TreeGrafter"/>
</dbReference>
<dbReference type="Proteomes" id="UP000675881">
    <property type="component" value="Chromosome 2"/>
</dbReference>
<keyword evidence="5" id="KW-1185">Reference proteome</keyword>
<dbReference type="EMBL" id="HG994581">
    <property type="protein sequence ID" value="CAF2867653.1"/>
    <property type="molecule type" value="Genomic_DNA"/>
</dbReference>
<reference evidence="4" key="1">
    <citation type="submission" date="2021-02" db="EMBL/GenBank/DDBJ databases">
        <authorList>
            <person name="Bekaert M."/>
        </authorList>
    </citation>
    <scope>NUCLEOTIDE SEQUENCE</scope>
    <source>
        <strain evidence="4">IoA-00</strain>
    </source>
</reference>
<keyword evidence="2" id="KW-0406">Ion transport</keyword>
<dbReference type="AlphaFoldDB" id="A0A7R8CML6"/>
<evidence type="ECO:0000256" key="2">
    <source>
        <dbReference type="ARBA" id="ARBA00023065"/>
    </source>
</evidence>